<feature type="domain" description="Cupin type-1" evidence="8">
    <location>
        <begin position="2"/>
        <end position="144"/>
    </location>
</feature>
<gene>
    <name evidence="9" type="ORF">ACMD2_07445</name>
</gene>
<dbReference type="SMART" id="SM00835">
    <property type="entry name" value="Cupin_1"/>
    <property type="match status" value="2"/>
</dbReference>
<keyword evidence="5" id="KW-0708">Seed storage protein</keyword>
<dbReference type="InterPro" id="IPR014710">
    <property type="entry name" value="RmlC-like_jellyroll"/>
</dbReference>
<evidence type="ECO:0000256" key="3">
    <source>
        <dbReference type="ARBA" id="ARBA00022729"/>
    </source>
</evidence>
<dbReference type="CDD" id="cd02243">
    <property type="entry name" value="cupin_11S_legumin_C"/>
    <property type="match status" value="1"/>
</dbReference>
<evidence type="ECO:0000259" key="8">
    <source>
        <dbReference type="SMART" id="SM00835"/>
    </source>
</evidence>
<evidence type="ECO:0000313" key="10">
    <source>
        <dbReference type="Proteomes" id="UP000092600"/>
    </source>
</evidence>
<accession>A0A199VIM5</accession>
<feature type="region of interest" description="Disordered" evidence="7">
    <location>
        <begin position="512"/>
        <end position="535"/>
    </location>
</feature>
<dbReference type="InterPro" id="IPR050253">
    <property type="entry name" value="Seed_Storage-Functional"/>
</dbReference>
<dbReference type="Gene3D" id="2.60.120.10">
    <property type="entry name" value="Jelly Rolls"/>
    <property type="match status" value="3"/>
</dbReference>
<sequence>MEPTRRMQFEAGRIEYFDETNEQLRCAGLQEGGQSQRPRDEHQKIHHFREGDIIALPTGITHWCYNDGDTPVVAIQVFDTSSNANQLDPRLRKFLLAGTGRLQRGQQTQTFGHEFREVTGHNILSGFDVDFLAESMGVNREVARRLQSQNDQRGEIVRVEHGLHLMRPSFGEQQPPMEAEEEMERREQRGCPSTNGLDETYCTMKIKENINEASRADIYNPQGGRITYVNTQKLPILNLVQMSAARGVLRRNAMLAPLWSINAHSVMFVTQGHARIQVVNNQGRTVFDGEVRRNQLLVIPQNYAVIMRAGREGCEWVSFKTNSNAMVSQITGKASAFRGMPVDVLMNSYRLSREEALRLKFNRGDEMGIFAPKFQRAWEEWQSQSQRMRVEHQQIHRFREGDISARPAAVSHWCYNDGDSPVVAIQVLDTRNKANQLDPRLVLEGFRKDNICNSLESTRQAAGNNILSGFDIEMLEESLGVNREVARRIQSKNDQRGEISRVEYGLHLMRPSSMAQQQEEEGEMQRGEWRGTRRSNRLDKTYCTMRMKANINNPSHADMYKQRGERRERYSTIEWFRRNILHYEDESEHQQPISCRYVQSTGWKDHLPKEPKATSP</sequence>
<keyword evidence="6" id="KW-1015">Disulfide bond</keyword>
<evidence type="ECO:0000256" key="2">
    <source>
        <dbReference type="ARBA" id="ARBA00011818"/>
    </source>
</evidence>
<organism evidence="9 10">
    <name type="scientific">Ananas comosus</name>
    <name type="common">Pineapple</name>
    <name type="synonym">Ananas ananas</name>
    <dbReference type="NCBI Taxonomy" id="4615"/>
    <lineage>
        <taxon>Eukaryota</taxon>
        <taxon>Viridiplantae</taxon>
        <taxon>Streptophyta</taxon>
        <taxon>Embryophyta</taxon>
        <taxon>Tracheophyta</taxon>
        <taxon>Spermatophyta</taxon>
        <taxon>Magnoliopsida</taxon>
        <taxon>Liliopsida</taxon>
        <taxon>Poales</taxon>
        <taxon>Bromeliaceae</taxon>
        <taxon>Bromelioideae</taxon>
        <taxon>Ananas</taxon>
    </lineage>
</organism>
<dbReference type="AlphaFoldDB" id="A0A199VIM5"/>
<evidence type="ECO:0000256" key="1">
    <source>
        <dbReference type="ARBA" id="ARBA00007178"/>
    </source>
</evidence>
<proteinExistence type="inferred from homology"/>
<evidence type="ECO:0000256" key="6">
    <source>
        <dbReference type="ARBA" id="ARBA00023157"/>
    </source>
</evidence>
<evidence type="ECO:0000256" key="5">
    <source>
        <dbReference type="ARBA" id="ARBA00023129"/>
    </source>
</evidence>
<reference evidence="9 10" key="1">
    <citation type="journal article" date="2016" name="DNA Res.">
        <title>The draft genome of MD-2 pineapple using hybrid error correction of long reads.</title>
        <authorList>
            <person name="Redwan R.M."/>
            <person name="Saidin A."/>
            <person name="Kumar S.V."/>
        </authorList>
    </citation>
    <scope>NUCLEOTIDE SEQUENCE [LARGE SCALE GENOMIC DNA]</scope>
    <source>
        <strain evidence="10">cv. MD2</strain>
        <tissue evidence="9">Leaf</tissue>
    </source>
</reference>
<dbReference type="Pfam" id="PF00190">
    <property type="entry name" value="Cupin_1"/>
    <property type="match status" value="3"/>
</dbReference>
<dbReference type="InterPro" id="IPR006044">
    <property type="entry name" value="11S_seedstore_pln"/>
</dbReference>
<keyword evidence="4" id="KW-0758">Storage protein</keyword>
<feature type="domain" description="Cupin type-1" evidence="8">
    <location>
        <begin position="208"/>
        <end position="357"/>
    </location>
</feature>
<dbReference type="Proteomes" id="UP000092600">
    <property type="component" value="Unassembled WGS sequence"/>
</dbReference>
<dbReference type="FunFam" id="2.60.120.10:FF:000073">
    <property type="entry name" value="Glycinin G1"/>
    <property type="match status" value="1"/>
</dbReference>
<dbReference type="PANTHER" id="PTHR31189">
    <property type="entry name" value="OS03G0336100 PROTEIN-RELATED"/>
    <property type="match status" value="1"/>
</dbReference>
<protein>
    <submittedName>
        <fullName evidence="9">Glutelin type-A 1</fullName>
    </submittedName>
</protein>
<comment type="caution">
    <text evidence="9">The sequence shown here is derived from an EMBL/GenBank/DDBJ whole genome shotgun (WGS) entry which is preliminary data.</text>
</comment>
<dbReference type="CDD" id="cd02242">
    <property type="entry name" value="cupin_11S_legumin_N"/>
    <property type="match status" value="1"/>
</dbReference>
<dbReference type="InterPro" id="IPR006045">
    <property type="entry name" value="Cupin_1"/>
</dbReference>
<dbReference type="GO" id="GO:0045735">
    <property type="term" value="F:nutrient reservoir activity"/>
    <property type="evidence" value="ECO:0007669"/>
    <property type="project" value="UniProtKB-KW"/>
</dbReference>
<name>A0A199VIM5_ANACO</name>
<comment type="similarity">
    <text evidence="1">Belongs to the 11S seed storage protein (globulins) family.</text>
</comment>
<dbReference type="STRING" id="4615.A0A199VIM5"/>
<evidence type="ECO:0000256" key="4">
    <source>
        <dbReference type="ARBA" id="ARBA00022761"/>
    </source>
</evidence>
<evidence type="ECO:0000313" key="9">
    <source>
        <dbReference type="EMBL" id="OAY76954.1"/>
    </source>
</evidence>
<dbReference type="InterPro" id="IPR011051">
    <property type="entry name" value="RmlC_Cupin_sf"/>
</dbReference>
<dbReference type="PANTHER" id="PTHR31189:SF35">
    <property type="entry name" value="12S SEED STORAGE PROTEIN CRB"/>
    <property type="match status" value="1"/>
</dbReference>
<comment type="subunit">
    <text evidence="2">Hexamer; each subunit is composed of an acidic and a basic chain derived from a single precursor and linked by a disulfide bond.</text>
</comment>
<dbReference type="EMBL" id="LSRQ01001665">
    <property type="protein sequence ID" value="OAY76954.1"/>
    <property type="molecule type" value="Genomic_DNA"/>
</dbReference>
<evidence type="ECO:0000256" key="7">
    <source>
        <dbReference type="SAM" id="MobiDB-lite"/>
    </source>
</evidence>
<feature type="compositionally biased region" description="Basic and acidic residues" evidence="7">
    <location>
        <begin position="523"/>
        <end position="535"/>
    </location>
</feature>
<dbReference type="PRINTS" id="PR00439">
    <property type="entry name" value="11SGLOBULIN"/>
</dbReference>
<keyword evidence="3" id="KW-0732">Signal</keyword>
<dbReference type="SUPFAM" id="SSF51182">
    <property type="entry name" value="RmlC-like cupins"/>
    <property type="match status" value="2"/>
</dbReference>